<dbReference type="Proteomes" id="UP000031675">
    <property type="component" value="Unassembled WGS sequence"/>
</dbReference>
<dbReference type="AlphaFoldDB" id="A0A0C2JJ15"/>
<protein>
    <submittedName>
        <fullName evidence="1">Uncharacterized protein</fullName>
    </submittedName>
</protein>
<proteinExistence type="predicted"/>
<name>A0A0C2JJ15_9ACTN</name>
<comment type="caution">
    <text evidence="1">The sequence shown here is derived from an EMBL/GenBank/DDBJ whole genome shotgun (WGS) entry which is preliminary data.</text>
</comment>
<accession>A0A0C2JJ15</accession>
<gene>
    <name evidence="1" type="ORF">LP52_10820</name>
</gene>
<evidence type="ECO:0000313" key="1">
    <source>
        <dbReference type="EMBL" id="KIH98910.1"/>
    </source>
</evidence>
<evidence type="ECO:0000313" key="2">
    <source>
        <dbReference type="Proteomes" id="UP000031675"/>
    </source>
</evidence>
<organism evidence="1 2">
    <name type="scientific">Streptomonospora alba</name>
    <dbReference type="NCBI Taxonomy" id="183763"/>
    <lineage>
        <taxon>Bacteria</taxon>
        <taxon>Bacillati</taxon>
        <taxon>Actinomycetota</taxon>
        <taxon>Actinomycetes</taxon>
        <taxon>Streptosporangiales</taxon>
        <taxon>Nocardiopsidaceae</taxon>
        <taxon>Streptomonospora</taxon>
    </lineage>
</organism>
<reference evidence="2" key="1">
    <citation type="journal article" date="2015" name="Chem. Biol.">
        <title>Structure, bioactivity, and resistance mechanism of streptomonomicin, an unusual lasso Peptide from an understudied halophilic actinomycete.</title>
        <authorList>
            <person name="Metelev M."/>
            <person name="Tietz J.I."/>
            <person name="Melby J.O."/>
            <person name="Blair P.M."/>
            <person name="Zhu L."/>
            <person name="Livnat I."/>
            <person name="Severinov K."/>
            <person name="Mitchell D.A."/>
        </authorList>
    </citation>
    <scope>NUCLEOTIDE SEQUENCE [LARGE SCALE GENOMIC DNA]</scope>
    <source>
        <strain evidence="2">YIM 90003</strain>
    </source>
</reference>
<dbReference type="EMBL" id="JROO01000018">
    <property type="protein sequence ID" value="KIH98910.1"/>
    <property type="molecule type" value="Genomic_DNA"/>
</dbReference>
<sequence length="66" mass="6818">MVALNGGAPIEVDGAVTAAVEGRKRLELSGNPATVVAEVAARDPVAAITLRKPHIQELVLRIYAGT</sequence>
<keyword evidence="2" id="KW-1185">Reference proteome</keyword>